<evidence type="ECO:0000313" key="4">
    <source>
        <dbReference type="Proteomes" id="UP001139308"/>
    </source>
</evidence>
<comment type="caution">
    <text evidence="3">The sequence shown here is derived from an EMBL/GenBank/DDBJ whole genome shotgun (WGS) entry which is preliminary data.</text>
</comment>
<proteinExistence type="predicted"/>
<dbReference type="Proteomes" id="UP001139308">
    <property type="component" value="Unassembled WGS sequence"/>
</dbReference>
<keyword evidence="2" id="KW-0812">Transmembrane</keyword>
<evidence type="ECO:0000313" key="3">
    <source>
        <dbReference type="EMBL" id="MCG5073942.1"/>
    </source>
</evidence>
<feature type="region of interest" description="Disordered" evidence="1">
    <location>
        <begin position="36"/>
        <end position="62"/>
    </location>
</feature>
<keyword evidence="4" id="KW-1185">Reference proteome</keyword>
<evidence type="ECO:0000256" key="2">
    <source>
        <dbReference type="SAM" id="Phobius"/>
    </source>
</evidence>
<evidence type="ECO:0000256" key="1">
    <source>
        <dbReference type="SAM" id="MobiDB-lite"/>
    </source>
</evidence>
<feature type="transmembrane region" description="Helical" evidence="2">
    <location>
        <begin position="6"/>
        <end position="26"/>
    </location>
</feature>
<dbReference type="EMBL" id="JAKLJA010000006">
    <property type="protein sequence ID" value="MCG5073942.1"/>
    <property type="molecule type" value="Genomic_DNA"/>
</dbReference>
<organism evidence="3 4">
    <name type="scientific">Paraburkholderia tagetis</name>
    <dbReference type="NCBI Taxonomy" id="2913261"/>
    <lineage>
        <taxon>Bacteria</taxon>
        <taxon>Pseudomonadati</taxon>
        <taxon>Pseudomonadota</taxon>
        <taxon>Betaproteobacteria</taxon>
        <taxon>Burkholderiales</taxon>
        <taxon>Burkholderiaceae</taxon>
        <taxon>Paraburkholderia</taxon>
    </lineage>
</organism>
<feature type="non-terminal residue" evidence="3">
    <location>
        <position position="62"/>
    </location>
</feature>
<keyword evidence="2" id="KW-0472">Membrane</keyword>
<keyword evidence="2" id="KW-1133">Transmembrane helix</keyword>
<name>A0A9X1UHP7_9BURK</name>
<accession>A0A9X1UHP7</accession>
<sequence>MKGAEWAVLATVGIIASIGLTGVAVAQQSRPVAANVPGGAPQGGNPLEALPQINAPKKAPNV</sequence>
<protein>
    <submittedName>
        <fullName evidence="3">Uncharacterized protein</fullName>
    </submittedName>
</protein>
<reference evidence="3" key="1">
    <citation type="submission" date="2022-01" db="EMBL/GenBank/DDBJ databases">
        <title>Genome sequence and assembly of Parabukholderia sp. RG36.</title>
        <authorList>
            <person name="Chhetri G."/>
        </authorList>
    </citation>
    <scope>NUCLEOTIDE SEQUENCE</scope>
    <source>
        <strain evidence="3">RG36</strain>
    </source>
</reference>
<dbReference type="AlphaFoldDB" id="A0A9X1UHP7"/>
<gene>
    <name evidence="3" type="ORF">L5014_11320</name>
</gene>